<keyword evidence="3" id="KW-1185">Reference proteome</keyword>
<name>A0A9X1G193_9RHOB</name>
<sequence length="618" mass="68744">MALNLATGQWGGGWLIRSTAHEGQGGDVGAGTDGADIANWEALSAKEALSILEVENPADNLPDISSEISFPGPKAEAFYWSDDDVVGIQGPVGSGKTTTLMKSRLRRAVMMPRSMSELYALVNGFWQPISKAEATSYRDQGYEVAGIRRYKVLFIRETYRQLWSTTIPSYLETFPKGMGTWSGGRGDPVTHVIRFEDEYGPIEFTAEFMAFGDDIIASMRGVQTTDIVLNEMDTMPVEILTVGIGRIDRYPAREHFAGLPINLQSYGQIVGDFNAPDEDNWTFTVFHDEEQRITMGEQLSAELPDGVDPIVIQFYNQPGYGEEGCENTQNLSPSYYPRQIASMKLAGRGDMIKRLVRNKITYLKVGDPVWEDEYNSRIHVSDEPLVPEPRIPLRIGLDQGFKGAAVIAQYMPTHRWRIYAELHMPKKRLMAVAFGKLLADLLDEKFPNHRVEFGLGDMAGEHGSSTAADENSTWNLLVGRTAGFSVRPQRIGTNRIQPRLEAVRAMLDAPVERGQPGLLIDPSCKFLIRGFEARYVWAEEIDKNGDKRKVPNKQFTEANVHDALQYLTLSEHRADGTSPQSFPGAPGQRGSARPPHPGNLKGQPGLNTRYDILNPYGD</sequence>
<feature type="region of interest" description="Disordered" evidence="1">
    <location>
        <begin position="574"/>
        <end position="618"/>
    </location>
</feature>
<comment type="caution">
    <text evidence="2">The sequence shown here is derived from an EMBL/GenBank/DDBJ whole genome shotgun (WGS) entry which is preliminary data.</text>
</comment>
<evidence type="ECO:0000313" key="3">
    <source>
        <dbReference type="Proteomes" id="UP001138661"/>
    </source>
</evidence>
<evidence type="ECO:0008006" key="4">
    <source>
        <dbReference type="Google" id="ProtNLM"/>
    </source>
</evidence>
<gene>
    <name evidence="2" type="ORF">KX928_23280</name>
</gene>
<dbReference type="RefSeq" id="WP_219507825.1">
    <property type="nucleotide sequence ID" value="NZ_JAHXDN010000010.1"/>
</dbReference>
<reference evidence="2" key="1">
    <citation type="submission" date="2021-07" db="EMBL/GenBank/DDBJ databases">
        <title>Roseobacter insulae sp. nov., isolated from a tidal flat.</title>
        <authorList>
            <person name="Park S."/>
            <person name="Yoon J.-H."/>
        </authorList>
    </citation>
    <scope>NUCLEOTIDE SEQUENCE</scope>
    <source>
        <strain evidence="2">YSTF-M11</strain>
    </source>
</reference>
<dbReference type="EMBL" id="JAHXDN010000010">
    <property type="protein sequence ID" value="MBW4710723.1"/>
    <property type="molecule type" value="Genomic_DNA"/>
</dbReference>
<evidence type="ECO:0000256" key="1">
    <source>
        <dbReference type="SAM" id="MobiDB-lite"/>
    </source>
</evidence>
<accession>A0A9X1G193</accession>
<organism evidence="2 3">
    <name type="scientific">Roseobacter insulae</name>
    <dbReference type="NCBI Taxonomy" id="2859783"/>
    <lineage>
        <taxon>Bacteria</taxon>
        <taxon>Pseudomonadati</taxon>
        <taxon>Pseudomonadota</taxon>
        <taxon>Alphaproteobacteria</taxon>
        <taxon>Rhodobacterales</taxon>
        <taxon>Roseobacteraceae</taxon>
        <taxon>Roseobacter</taxon>
    </lineage>
</organism>
<evidence type="ECO:0000313" key="2">
    <source>
        <dbReference type="EMBL" id="MBW4710723.1"/>
    </source>
</evidence>
<proteinExistence type="predicted"/>
<dbReference type="AlphaFoldDB" id="A0A9X1G193"/>
<dbReference type="Proteomes" id="UP001138661">
    <property type="component" value="Unassembled WGS sequence"/>
</dbReference>
<protein>
    <recommendedName>
        <fullName evidence="4">Terminase</fullName>
    </recommendedName>
</protein>